<evidence type="ECO:0000259" key="2">
    <source>
        <dbReference type="PROSITE" id="PS51782"/>
    </source>
</evidence>
<dbReference type="InterPro" id="IPR036779">
    <property type="entry name" value="LysM_dom_sf"/>
</dbReference>
<dbReference type="AlphaFoldDB" id="K1YMZ9"/>
<evidence type="ECO:0000313" key="3">
    <source>
        <dbReference type="EMBL" id="EKD44345.1"/>
    </source>
</evidence>
<reference evidence="3" key="1">
    <citation type="journal article" date="2012" name="Science">
        <title>Fermentation, hydrogen, and sulfur metabolism in multiple uncultivated bacterial phyla.</title>
        <authorList>
            <person name="Wrighton K.C."/>
            <person name="Thomas B.C."/>
            <person name="Sharon I."/>
            <person name="Miller C.S."/>
            <person name="Castelle C.J."/>
            <person name="VerBerkmoes N.C."/>
            <person name="Wilkins M.J."/>
            <person name="Hettich R.L."/>
            <person name="Lipton M.S."/>
            <person name="Williams K.H."/>
            <person name="Long P.E."/>
            <person name="Banfield J.F."/>
        </authorList>
    </citation>
    <scope>NUCLEOTIDE SEQUENCE [LARGE SCALE GENOMIC DNA]</scope>
</reference>
<comment type="caution">
    <text evidence="3">The sequence shown here is derived from an EMBL/GenBank/DDBJ whole genome shotgun (WGS) entry which is preliminary data.</text>
</comment>
<protein>
    <recommendedName>
        <fullName evidence="2">LysM domain-containing protein</fullName>
    </recommendedName>
</protein>
<dbReference type="EMBL" id="AMFJ01028903">
    <property type="protein sequence ID" value="EKD44345.1"/>
    <property type="molecule type" value="Genomic_DNA"/>
</dbReference>
<dbReference type="Gene3D" id="3.10.350.10">
    <property type="entry name" value="LysM domain"/>
    <property type="match status" value="1"/>
</dbReference>
<accession>K1YMZ9</accession>
<dbReference type="CDD" id="cd00118">
    <property type="entry name" value="LysM"/>
    <property type="match status" value="1"/>
</dbReference>
<evidence type="ECO:0000256" key="1">
    <source>
        <dbReference type="SAM" id="Coils"/>
    </source>
</evidence>
<keyword evidence="1" id="KW-0175">Coiled coil</keyword>
<feature type="domain" description="LysM" evidence="2">
    <location>
        <begin position="32"/>
        <end position="80"/>
    </location>
</feature>
<gene>
    <name evidence="3" type="ORF">ACD_71C00172G0001</name>
</gene>
<feature type="coiled-coil region" evidence="1">
    <location>
        <begin position="490"/>
        <end position="517"/>
    </location>
</feature>
<sequence>MAENIIDTLIQSDKLDNPNLMEKRDIMRENTKIYVVKPGDTIYWIAHEQGIDDYNDLLALNRLLGKNLESKGKNGTKVLIKAWEELFIPKDPKKFQEDIAWIRKISEAMVMNEKVAKGDRKVLSKEINERIYPGFRQSLGMNRLNDGLLGNMHASLHLGGPRQVDPKFQIGASCAHYYRQELRSAFNIADMSPDWKKFLNTGNIDAWELPIHLLNLKGNEKNEFIRKANFMEFFDTSKFGTKTSPLSIGKETKYIQKMVELNEYLMNTPNATNSAIPVYYRYSNYQLHGINQAHTGGEKHYNTHMMRYIGSTSVPFSAHEWGEVHPDGTVTPFGGDKKRLEKELSSLKGMLAGEKGIYENEKKTLLTYIKDEFPKHTFTIDKKLTGYSKVGKTEEERMALRKEMESLFDSGNIELIKMRLSKIIHWPVDDENAKLLVHWQKNKRKVSEGLKRIEEVLQSKKPEEYPSFNSDAYNTLLLSSKRISSVLTHYNDTVKRMNSLEEQIVSINKNIEDGKNEEKNREKIRKEAHEQINKLTPELQKAKIEHGKTKQAFLESLDEWKNPELKAWFDGFEVVVKKHFGPNGGSRSDTIIQGFQSGKFGDAFRVQMKMTEDDFNYLKILFLNREKTRKNIASIQARLGVTSDALPEIHIDDMEATLGKNNRVVQSLAVYNASVAKINGYMASISVNEGKMKVKKEISVIDYLLNFMQQRADYDNSAMMLGGRKQILEGLTMYAGAVKLKVNGKPINIVEELKKGTKTQSKITPEDSIEISGPVMSDGFHIRTLKDPVEREKIQGRQRFLFELLSTQTFFPSEVIEPTKDSLMHRTNFREATNSVKTRGEYSLNRGDTLEHTIKRLIPIYERAEFEKLDPNAPNYQQEYKKLLQKYYALQIKGLQMLGYMQSEDTLNPGAIKINLGIPYFDTTDLSKQFSLYIAGIKTKRKESVVELAKYREFINVQTLPGDTVGIFCARIIGYAQEHANHFAKYPNLAYVSGMNDFLKKEFFQELLKTSVTTAKDTQI</sequence>
<dbReference type="PROSITE" id="PS51782">
    <property type="entry name" value="LYSM"/>
    <property type="match status" value="1"/>
</dbReference>
<dbReference type="InterPro" id="IPR018392">
    <property type="entry name" value="LysM"/>
</dbReference>
<proteinExistence type="predicted"/>
<name>K1YMZ9_9BACT</name>
<feature type="non-terminal residue" evidence="3">
    <location>
        <position position="1020"/>
    </location>
</feature>
<organism evidence="3">
    <name type="scientific">uncultured bacterium</name>
    <name type="common">gcode 4</name>
    <dbReference type="NCBI Taxonomy" id="1234023"/>
    <lineage>
        <taxon>Bacteria</taxon>
        <taxon>environmental samples</taxon>
    </lineage>
</organism>